<feature type="transmembrane region" description="Helical" evidence="2">
    <location>
        <begin position="106"/>
        <end position="128"/>
    </location>
</feature>
<gene>
    <name evidence="3" type="ORF">GCM10011401_02550</name>
</gene>
<evidence type="ECO:0000256" key="2">
    <source>
        <dbReference type="SAM" id="Phobius"/>
    </source>
</evidence>
<dbReference type="AlphaFoldDB" id="A0A917AL24"/>
<keyword evidence="4" id="KW-1185">Reference proteome</keyword>
<accession>A0A917AL24</accession>
<feature type="region of interest" description="Disordered" evidence="1">
    <location>
        <begin position="71"/>
        <end position="99"/>
    </location>
</feature>
<evidence type="ECO:0000256" key="1">
    <source>
        <dbReference type="SAM" id="MobiDB-lite"/>
    </source>
</evidence>
<proteinExistence type="predicted"/>
<feature type="region of interest" description="Disordered" evidence="1">
    <location>
        <begin position="174"/>
        <end position="206"/>
    </location>
</feature>
<feature type="compositionally biased region" description="Basic and acidic residues" evidence="1">
    <location>
        <begin position="72"/>
        <end position="83"/>
    </location>
</feature>
<sequence length="206" mass="21468">MNRLRPGWLLMISASAALLGLCATVFMLSQGYGSPVLPMSSAVTLAGIGAVVLLLGLLVWRDQRHITQARRRRDEQRRLREQGLRGSGEQPASGPAKPRRLHPLQAVRVVAAAQACGYAGALIAGWHAGVLVDLGPAAGLSAPNAGSSLMMIIGGLIWVIIGFVVEQLCRIPPDEGGSAGPGDGYSYGEGGPPAQRPEEGYARGAT</sequence>
<feature type="compositionally biased region" description="Basic and acidic residues" evidence="1">
    <location>
        <begin position="196"/>
        <end position="206"/>
    </location>
</feature>
<dbReference type="EMBL" id="BMIS01000001">
    <property type="protein sequence ID" value="GGE59304.1"/>
    <property type="molecule type" value="Genomic_DNA"/>
</dbReference>
<organism evidence="3 4">
    <name type="scientific">Nesterenkonia cremea</name>
    <dbReference type="NCBI Taxonomy" id="1882340"/>
    <lineage>
        <taxon>Bacteria</taxon>
        <taxon>Bacillati</taxon>
        <taxon>Actinomycetota</taxon>
        <taxon>Actinomycetes</taxon>
        <taxon>Micrococcales</taxon>
        <taxon>Micrococcaceae</taxon>
        <taxon>Nesterenkonia</taxon>
    </lineage>
</organism>
<comment type="caution">
    <text evidence="3">The sequence shown here is derived from an EMBL/GenBank/DDBJ whole genome shotgun (WGS) entry which is preliminary data.</text>
</comment>
<keyword evidence="2" id="KW-1133">Transmembrane helix</keyword>
<feature type="compositionally biased region" description="Gly residues" evidence="1">
    <location>
        <begin position="177"/>
        <end position="191"/>
    </location>
</feature>
<feature type="transmembrane region" description="Helical" evidence="2">
    <location>
        <begin position="148"/>
        <end position="165"/>
    </location>
</feature>
<dbReference type="Pfam" id="PF11377">
    <property type="entry name" value="DUF3180"/>
    <property type="match status" value="1"/>
</dbReference>
<protein>
    <recommendedName>
        <fullName evidence="5">DUF3180 domain-containing protein</fullName>
    </recommendedName>
</protein>
<keyword evidence="2" id="KW-0472">Membrane</keyword>
<reference evidence="3" key="1">
    <citation type="journal article" date="2014" name="Int. J. Syst. Evol. Microbiol.">
        <title>Complete genome sequence of Corynebacterium casei LMG S-19264T (=DSM 44701T), isolated from a smear-ripened cheese.</title>
        <authorList>
            <consortium name="US DOE Joint Genome Institute (JGI-PGF)"/>
            <person name="Walter F."/>
            <person name="Albersmeier A."/>
            <person name="Kalinowski J."/>
            <person name="Ruckert C."/>
        </authorList>
    </citation>
    <scope>NUCLEOTIDE SEQUENCE</scope>
    <source>
        <strain evidence="3">CGMCC 1.15388</strain>
    </source>
</reference>
<feature type="transmembrane region" description="Helical" evidence="2">
    <location>
        <begin position="40"/>
        <end position="60"/>
    </location>
</feature>
<evidence type="ECO:0008006" key="5">
    <source>
        <dbReference type="Google" id="ProtNLM"/>
    </source>
</evidence>
<evidence type="ECO:0000313" key="3">
    <source>
        <dbReference type="EMBL" id="GGE59304.1"/>
    </source>
</evidence>
<feature type="transmembrane region" description="Helical" evidence="2">
    <location>
        <begin position="7"/>
        <end position="28"/>
    </location>
</feature>
<keyword evidence="2" id="KW-0812">Transmembrane</keyword>
<name>A0A917AL24_9MICC</name>
<evidence type="ECO:0000313" key="4">
    <source>
        <dbReference type="Proteomes" id="UP000633136"/>
    </source>
</evidence>
<dbReference type="InterPro" id="IPR021517">
    <property type="entry name" value="DUF3180"/>
</dbReference>
<reference evidence="3" key="2">
    <citation type="submission" date="2020-09" db="EMBL/GenBank/DDBJ databases">
        <authorList>
            <person name="Sun Q."/>
            <person name="Zhou Y."/>
        </authorList>
    </citation>
    <scope>NUCLEOTIDE SEQUENCE</scope>
    <source>
        <strain evidence="3">CGMCC 1.15388</strain>
    </source>
</reference>
<dbReference type="Proteomes" id="UP000633136">
    <property type="component" value="Unassembled WGS sequence"/>
</dbReference>